<feature type="domain" description="DinB-like" evidence="1">
    <location>
        <begin position="13"/>
        <end position="139"/>
    </location>
</feature>
<dbReference type="Proteomes" id="UP000182836">
    <property type="component" value="Unassembled WGS sequence"/>
</dbReference>
<dbReference type="Gene3D" id="1.20.120.450">
    <property type="entry name" value="dinb family like domain"/>
    <property type="match status" value="1"/>
</dbReference>
<reference evidence="2 4" key="1">
    <citation type="submission" date="2015-07" db="EMBL/GenBank/DDBJ databases">
        <title>Fjat-14205 dsm 2895.</title>
        <authorList>
            <person name="Liu B."/>
            <person name="Wang J."/>
            <person name="Zhu Y."/>
            <person name="Liu G."/>
            <person name="Chen Q."/>
            <person name="Chen Z."/>
            <person name="Lan J."/>
            <person name="Che J."/>
            <person name="Ge C."/>
            <person name="Shi H."/>
            <person name="Pan Z."/>
            <person name="Liu X."/>
        </authorList>
    </citation>
    <scope>NUCLEOTIDE SEQUENCE [LARGE SCALE GENOMIC DNA]</scope>
    <source>
        <strain evidence="2 4">DSM 2895</strain>
    </source>
</reference>
<reference evidence="3 5" key="2">
    <citation type="submission" date="2016-10" db="EMBL/GenBank/DDBJ databases">
        <authorList>
            <person name="de Groot N.N."/>
        </authorList>
    </citation>
    <scope>NUCLEOTIDE SEQUENCE [LARGE SCALE GENOMIC DNA]</scope>
    <source>
        <strain evidence="3 5">DSM 2895</strain>
    </source>
</reference>
<dbReference type="OrthoDB" id="2642002at2"/>
<keyword evidence="4" id="KW-1185">Reference proteome</keyword>
<evidence type="ECO:0000313" key="4">
    <source>
        <dbReference type="Proteomes" id="UP000037269"/>
    </source>
</evidence>
<dbReference type="PATRIC" id="fig|47500.12.peg.4190"/>
<accession>A0A0D1XY21</accession>
<dbReference type="InterPro" id="IPR034660">
    <property type="entry name" value="DinB/YfiT-like"/>
</dbReference>
<proteinExistence type="predicted"/>
<dbReference type="SUPFAM" id="SSF109854">
    <property type="entry name" value="DinB/YfiT-like putative metalloenzymes"/>
    <property type="match status" value="1"/>
</dbReference>
<dbReference type="Proteomes" id="UP000037269">
    <property type="component" value="Unassembled WGS sequence"/>
</dbReference>
<dbReference type="EMBL" id="LGUG01000002">
    <property type="protein sequence ID" value="KON99207.1"/>
    <property type="molecule type" value="Genomic_DNA"/>
</dbReference>
<name>A0A0D1XY21_ANEMI</name>
<dbReference type="InterPro" id="IPR024775">
    <property type="entry name" value="DinB-like"/>
</dbReference>
<evidence type="ECO:0000313" key="5">
    <source>
        <dbReference type="Proteomes" id="UP000182836"/>
    </source>
</evidence>
<dbReference type="AlphaFoldDB" id="A0A0D1XY21"/>
<dbReference type="RefSeq" id="WP_043063911.1">
    <property type="nucleotide sequence ID" value="NZ_BJOA01000073.1"/>
</dbReference>
<organism evidence="2 4">
    <name type="scientific">Aneurinibacillus migulanus</name>
    <name type="common">Bacillus migulanus</name>
    <dbReference type="NCBI Taxonomy" id="47500"/>
    <lineage>
        <taxon>Bacteria</taxon>
        <taxon>Bacillati</taxon>
        <taxon>Bacillota</taxon>
        <taxon>Bacilli</taxon>
        <taxon>Bacillales</taxon>
        <taxon>Paenibacillaceae</taxon>
        <taxon>Aneurinibacillus group</taxon>
        <taxon>Aneurinibacillus</taxon>
    </lineage>
</organism>
<gene>
    <name evidence="2" type="ORF">AF333_00220</name>
    <name evidence="3" type="ORF">SAMN04487909_105247</name>
</gene>
<evidence type="ECO:0000313" key="3">
    <source>
        <dbReference type="EMBL" id="SDI60016.1"/>
    </source>
</evidence>
<dbReference type="EMBL" id="FNED01000005">
    <property type="protein sequence ID" value="SDI60016.1"/>
    <property type="molecule type" value="Genomic_DNA"/>
</dbReference>
<evidence type="ECO:0000313" key="2">
    <source>
        <dbReference type="EMBL" id="KON99207.1"/>
    </source>
</evidence>
<sequence length="153" mass="17586">MKAVELFPHVNDLRNRFFSSYKELTPELLAQKPEGIPNAIGFHLRHIAQAEDWFVQGIVLGQEVAPKRKTELPDIDSILAYLEQTRERTLATLCKMEATELANQFTMPEGFRGDAVENPTFSWLFSRIFDHEVYHLAQVNMTLRLLGKEPPSM</sequence>
<dbReference type="Pfam" id="PF12867">
    <property type="entry name" value="DinB_2"/>
    <property type="match status" value="1"/>
</dbReference>
<protein>
    <submittedName>
        <fullName evidence="3">Uncharacterized damage-inducible protein DinB (Forms a four-helix bundle)</fullName>
    </submittedName>
</protein>
<evidence type="ECO:0000259" key="1">
    <source>
        <dbReference type="Pfam" id="PF12867"/>
    </source>
</evidence>